<name>A0A2P5BA51_PARAD</name>
<evidence type="ECO:0000313" key="1">
    <source>
        <dbReference type="EMBL" id="PON45665.1"/>
    </source>
</evidence>
<dbReference type="Proteomes" id="UP000237105">
    <property type="component" value="Unassembled WGS sequence"/>
</dbReference>
<evidence type="ECO:0000313" key="2">
    <source>
        <dbReference type="Proteomes" id="UP000237105"/>
    </source>
</evidence>
<dbReference type="AlphaFoldDB" id="A0A2P5BA51"/>
<gene>
    <name evidence="1" type="ORF">PanWU01x14_257760</name>
</gene>
<reference evidence="2" key="1">
    <citation type="submission" date="2016-06" db="EMBL/GenBank/DDBJ databases">
        <title>Parallel loss of symbiosis genes in relatives of nitrogen-fixing non-legume Parasponia.</title>
        <authorList>
            <person name="Van Velzen R."/>
            <person name="Holmer R."/>
            <person name="Bu F."/>
            <person name="Rutten L."/>
            <person name="Van Zeijl A."/>
            <person name="Liu W."/>
            <person name="Santuari L."/>
            <person name="Cao Q."/>
            <person name="Sharma T."/>
            <person name="Shen D."/>
            <person name="Roswanjaya Y."/>
            <person name="Wardhani T."/>
            <person name="Kalhor M.S."/>
            <person name="Jansen J."/>
            <person name="Van den Hoogen J."/>
            <person name="Gungor B."/>
            <person name="Hartog M."/>
            <person name="Hontelez J."/>
            <person name="Verver J."/>
            <person name="Yang W.-C."/>
            <person name="Schijlen E."/>
            <person name="Repin R."/>
            <person name="Schilthuizen M."/>
            <person name="Schranz E."/>
            <person name="Heidstra R."/>
            <person name="Miyata K."/>
            <person name="Fedorova E."/>
            <person name="Kohlen W."/>
            <person name="Bisseling T."/>
            <person name="Smit S."/>
            <person name="Geurts R."/>
        </authorList>
    </citation>
    <scope>NUCLEOTIDE SEQUENCE [LARGE SCALE GENOMIC DNA]</scope>
    <source>
        <strain evidence="2">cv. WU1-14</strain>
    </source>
</reference>
<comment type="caution">
    <text evidence="1">The sequence shown here is derived from an EMBL/GenBank/DDBJ whole genome shotgun (WGS) entry which is preliminary data.</text>
</comment>
<protein>
    <submittedName>
        <fullName evidence="1">Uncharacterized protein</fullName>
    </submittedName>
</protein>
<organism evidence="1 2">
    <name type="scientific">Parasponia andersonii</name>
    <name type="common">Sponia andersonii</name>
    <dbReference type="NCBI Taxonomy" id="3476"/>
    <lineage>
        <taxon>Eukaryota</taxon>
        <taxon>Viridiplantae</taxon>
        <taxon>Streptophyta</taxon>
        <taxon>Embryophyta</taxon>
        <taxon>Tracheophyta</taxon>
        <taxon>Spermatophyta</taxon>
        <taxon>Magnoliopsida</taxon>
        <taxon>eudicotyledons</taxon>
        <taxon>Gunneridae</taxon>
        <taxon>Pentapetalae</taxon>
        <taxon>rosids</taxon>
        <taxon>fabids</taxon>
        <taxon>Rosales</taxon>
        <taxon>Cannabaceae</taxon>
        <taxon>Parasponia</taxon>
    </lineage>
</organism>
<keyword evidence="2" id="KW-1185">Reference proteome</keyword>
<proteinExistence type="predicted"/>
<dbReference type="EMBL" id="JXTB01000326">
    <property type="protein sequence ID" value="PON45665.1"/>
    <property type="molecule type" value="Genomic_DNA"/>
</dbReference>
<accession>A0A2P5BA51</accession>
<sequence>MHVKPILFILSKESQFKWEPALIITARSQLGM</sequence>